<evidence type="ECO:0000256" key="1">
    <source>
        <dbReference type="SAM" id="MobiDB-lite"/>
    </source>
</evidence>
<proteinExistence type="predicted"/>
<reference evidence="2" key="2">
    <citation type="submission" date="2023-05" db="EMBL/GenBank/DDBJ databases">
        <authorList>
            <consortium name="Lawrence Berkeley National Laboratory"/>
            <person name="Steindorff A."/>
            <person name="Hensen N."/>
            <person name="Bonometti L."/>
            <person name="Westerberg I."/>
            <person name="Brannstrom I.O."/>
            <person name="Guillou S."/>
            <person name="Cros-Aarteil S."/>
            <person name="Calhoun S."/>
            <person name="Haridas S."/>
            <person name="Kuo A."/>
            <person name="Mondo S."/>
            <person name="Pangilinan J."/>
            <person name="Riley R."/>
            <person name="Labutti K."/>
            <person name="Andreopoulos B."/>
            <person name="Lipzen A."/>
            <person name="Chen C."/>
            <person name="Yanf M."/>
            <person name="Daum C."/>
            <person name="Ng V."/>
            <person name="Clum A."/>
            <person name="Ohm R."/>
            <person name="Martin F."/>
            <person name="Silar P."/>
            <person name="Natvig D."/>
            <person name="Lalanne C."/>
            <person name="Gautier V."/>
            <person name="Ament-Velasquez S.L."/>
            <person name="Kruys A."/>
            <person name="Hutchinson M.I."/>
            <person name="Powell A.J."/>
            <person name="Barry K."/>
            <person name="Miller A.N."/>
            <person name="Grigoriev I.V."/>
            <person name="Debuchy R."/>
            <person name="Gladieux P."/>
            <person name="Thoren M.H."/>
            <person name="Johannesson H."/>
        </authorList>
    </citation>
    <scope>NUCLEOTIDE SEQUENCE</scope>
    <source>
        <strain evidence="2">CBS 123565</strain>
    </source>
</reference>
<feature type="region of interest" description="Disordered" evidence="1">
    <location>
        <begin position="60"/>
        <end position="80"/>
    </location>
</feature>
<protein>
    <submittedName>
        <fullName evidence="2">Uncharacterized protein</fullName>
    </submittedName>
</protein>
<dbReference type="Proteomes" id="UP001304895">
    <property type="component" value="Unassembled WGS sequence"/>
</dbReference>
<accession>A0AAN6UHE2</accession>
<name>A0AAN6UHE2_9PEZI</name>
<keyword evidence="3" id="KW-1185">Reference proteome</keyword>
<comment type="caution">
    <text evidence="2">The sequence shown here is derived from an EMBL/GenBank/DDBJ whole genome shotgun (WGS) entry which is preliminary data.</text>
</comment>
<feature type="compositionally biased region" description="Pro residues" evidence="1">
    <location>
        <begin position="60"/>
        <end position="69"/>
    </location>
</feature>
<evidence type="ECO:0000313" key="3">
    <source>
        <dbReference type="Proteomes" id="UP001304895"/>
    </source>
</evidence>
<sequence>MHHTHLGKHLINPSQLLLLARHLLRIHAGPLPKHILPFLTAPALHRHNLLLHLHLLPIPTPTPTPPPLPATTLTPRSSRGVRQLERRETLADRAHILLEHVEAPVHVANPLGVHGRVEDVVEGGGDLGGQGGGRAGFLQRGGLEEETVDQGVVDPCAVEEEVWKERKRGGWLAFCLVWVILDGIVG</sequence>
<dbReference type="EMBL" id="MU853416">
    <property type="protein sequence ID" value="KAK4132686.1"/>
    <property type="molecule type" value="Genomic_DNA"/>
</dbReference>
<reference evidence="2" key="1">
    <citation type="journal article" date="2023" name="Mol. Phylogenet. Evol.">
        <title>Genome-scale phylogeny and comparative genomics of the fungal order Sordariales.</title>
        <authorList>
            <person name="Hensen N."/>
            <person name="Bonometti L."/>
            <person name="Westerberg I."/>
            <person name="Brannstrom I.O."/>
            <person name="Guillou S."/>
            <person name="Cros-Aarteil S."/>
            <person name="Calhoun S."/>
            <person name="Haridas S."/>
            <person name="Kuo A."/>
            <person name="Mondo S."/>
            <person name="Pangilinan J."/>
            <person name="Riley R."/>
            <person name="LaButti K."/>
            <person name="Andreopoulos B."/>
            <person name="Lipzen A."/>
            <person name="Chen C."/>
            <person name="Yan M."/>
            <person name="Daum C."/>
            <person name="Ng V."/>
            <person name="Clum A."/>
            <person name="Steindorff A."/>
            <person name="Ohm R.A."/>
            <person name="Martin F."/>
            <person name="Silar P."/>
            <person name="Natvig D.O."/>
            <person name="Lalanne C."/>
            <person name="Gautier V."/>
            <person name="Ament-Velasquez S.L."/>
            <person name="Kruys A."/>
            <person name="Hutchinson M.I."/>
            <person name="Powell A.J."/>
            <person name="Barry K."/>
            <person name="Miller A.N."/>
            <person name="Grigoriev I.V."/>
            <person name="Debuchy R."/>
            <person name="Gladieux P."/>
            <person name="Hiltunen Thoren M."/>
            <person name="Johannesson H."/>
        </authorList>
    </citation>
    <scope>NUCLEOTIDE SEQUENCE</scope>
    <source>
        <strain evidence="2">CBS 123565</strain>
    </source>
</reference>
<evidence type="ECO:0000313" key="2">
    <source>
        <dbReference type="EMBL" id="KAK4132686.1"/>
    </source>
</evidence>
<gene>
    <name evidence="2" type="ORF">BT67DRAFT_75700</name>
</gene>
<dbReference type="AlphaFoldDB" id="A0AAN6UHE2"/>
<organism evidence="2 3">
    <name type="scientific">Trichocladium antarcticum</name>
    <dbReference type="NCBI Taxonomy" id="1450529"/>
    <lineage>
        <taxon>Eukaryota</taxon>
        <taxon>Fungi</taxon>
        <taxon>Dikarya</taxon>
        <taxon>Ascomycota</taxon>
        <taxon>Pezizomycotina</taxon>
        <taxon>Sordariomycetes</taxon>
        <taxon>Sordariomycetidae</taxon>
        <taxon>Sordariales</taxon>
        <taxon>Chaetomiaceae</taxon>
        <taxon>Trichocladium</taxon>
    </lineage>
</organism>